<dbReference type="Proteomes" id="UP000297597">
    <property type="component" value="Unassembled WGS sequence"/>
</dbReference>
<reference evidence="2 3" key="1">
    <citation type="journal article" date="2018" name="Environ. Microbiol.">
        <title>Novel energy conservation strategies and behaviour of Pelotomaculum schinkii driving syntrophic propionate catabolism.</title>
        <authorList>
            <person name="Hidalgo-Ahumada C.A.P."/>
            <person name="Nobu M.K."/>
            <person name="Narihiro T."/>
            <person name="Tamaki H."/>
            <person name="Liu W.T."/>
            <person name="Kamagata Y."/>
            <person name="Stams A.J.M."/>
            <person name="Imachi H."/>
            <person name="Sousa D.Z."/>
        </authorList>
    </citation>
    <scope>NUCLEOTIDE SEQUENCE [LARGE SCALE GENOMIC DNA]</scope>
    <source>
        <strain evidence="2 3">MGP</strain>
    </source>
</reference>
<name>A0A4Y7RJV2_9FIRM</name>
<evidence type="ECO:0000313" key="2">
    <source>
        <dbReference type="EMBL" id="TEB09278.1"/>
    </source>
</evidence>
<dbReference type="Pfam" id="PF13701">
    <property type="entry name" value="DDE_Tnp_1_4"/>
    <property type="match status" value="1"/>
</dbReference>
<dbReference type="InterPro" id="IPR047960">
    <property type="entry name" value="Transpos_IS1380"/>
</dbReference>
<evidence type="ECO:0000313" key="3">
    <source>
        <dbReference type="Proteomes" id="UP000297597"/>
    </source>
</evidence>
<protein>
    <recommendedName>
        <fullName evidence="1">Transposase DDE domain-containing protein</fullName>
    </recommendedName>
</protein>
<evidence type="ECO:0000259" key="1">
    <source>
        <dbReference type="Pfam" id="PF13701"/>
    </source>
</evidence>
<sequence>MKFIIEQSNEDLTPHSGLALVGALLNKTALKLWLDKTKVPGVLTPQITHGEIGTAYIGLLCQGKSDFDHIEPFRQDNFFTLALNLKDTPSSPTLRQRLDMAASNLQWNDIILEESVKLIKNSSAPLTPIYLGTLEAQRQYLPLDIDVSPFDNSDSKKEGVSRTYKGFDGFAPIFAYLAREGYGINTELRQGKDHSQNGTVEFLRKSISHGKHLSSLPLLVRMDSGNDSAENISVRLDKETKADFIIKRNIRKEKTEVWLAIAQQNGPGCIEREGKTVYMGSVMWKPKGFKTPVRLVYKVTERTILANGQALLVPDIEVETYWTSLPDPAHVI</sequence>
<accession>A0A4Y7RJV2</accession>
<dbReference type="OrthoDB" id="9815173at2"/>
<dbReference type="AlphaFoldDB" id="A0A4Y7RJV2"/>
<dbReference type="InterPro" id="IPR025668">
    <property type="entry name" value="Tnp_DDE_dom"/>
</dbReference>
<comment type="caution">
    <text evidence="2">The sequence shown here is derived from an EMBL/GenBank/DDBJ whole genome shotgun (WGS) entry which is preliminary data.</text>
</comment>
<gene>
    <name evidence="2" type="ORF">Pmgp_03267</name>
</gene>
<dbReference type="NCBIfam" id="NF033539">
    <property type="entry name" value="transpos_IS1380"/>
    <property type="match status" value="1"/>
</dbReference>
<dbReference type="EMBL" id="QFFZ01000053">
    <property type="protein sequence ID" value="TEB09278.1"/>
    <property type="molecule type" value="Genomic_DNA"/>
</dbReference>
<proteinExistence type="predicted"/>
<organism evidence="2 3">
    <name type="scientific">Pelotomaculum propionicicum</name>
    <dbReference type="NCBI Taxonomy" id="258475"/>
    <lineage>
        <taxon>Bacteria</taxon>
        <taxon>Bacillati</taxon>
        <taxon>Bacillota</taxon>
        <taxon>Clostridia</taxon>
        <taxon>Eubacteriales</taxon>
        <taxon>Desulfotomaculaceae</taxon>
        <taxon>Pelotomaculum</taxon>
    </lineage>
</organism>
<feature type="domain" description="Transposase DDE" evidence="1">
    <location>
        <begin position="54"/>
        <end position="301"/>
    </location>
</feature>
<keyword evidence="3" id="KW-1185">Reference proteome</keyword>